<dbReference type="Gene3D" id="3.40.50.150">
    <property type="entry name" value="Vaccinia Virus protein VP39"/>
    <property type="match status" value="1"/>
</dbReference>
<dbReference type="PANTHER" id="PTHR23245">
    <property type="entry name" value="TRNA METHYLTRANSFERASE"/>
    <property type="match status" value="1"/>
</dbReference>
<dbReference type="GO" id="GO:0052906">
    <property type="term" value="F:tRNA (guanine(37)-N1)-methyltransferase activity"/>
    <property type="evidence" value="ECO:0007669"/>
    <property type="project" value="UniProtKB-UniRule"/>
</dbReference>
<keyword evidence="3 10" id="KW-0489">Methyltransferase</keyword>
<dbReference type="InterPro" id="IPR030382">
    <property type="entry name" value="MeTrfase_TRM5/TYW2"/>
</dbReference>
<evidence type="ECO:0000256" key="2">
    <source>
        <dbReference type="ARBA" id="ARBA00022490"/>
    </source>
</evidence>
<accession>A0AAF0DHC6</accession>
<evidence type="ECO:0000313" key="13">
    <source>
        <dbReference type="EMBL" id="WEW58592.1"/>
    </source>
</evidence>
<keyword evidence="7 10" id="KW-0496">Mitochondrion</keyword>
<dbReference type="GO" id="GO:0005759">
    <property type="term" value="C:mitochondrial matrix"/>
    <property type="evidence" value="ECO:0007669"/>
    <property type="project" value="UniProtKB-SubCell"/>
</dbReference>
<keyword evidence="2 10" id="KW-0963">Cytoplasm</keyword>
<dbReference type="FunFam" id="3.30.300.110:FF:000001">
    <property type="entry name" value="tRNA (guanine(37)-N1)-methyltransferase"/>
    <property type="match status" value="1"/>
</dbReference>
<evidence type="ECO:0000256" key="11">
    <source>
        <dbReference type="SAM" id="MobiDB-lite"/>
    </source>
</evidence>
<feature type="binding site" evidence="10">
    <location>
        <position position="374"/>
    </location>
    <ligand>
        <name>S-adenosyl-L-methionine</name>
        <dbReference type="ChEBI" id="CHEBI:59789"/>
    </ligand>
</feature>
<evidence type="ECO:0000256" key="3">
    <source>
        <dbReference type="ARBA" id="ARBA00022603"/>
    </source>
</evidence>
<dbReference type="SUPFAM" id="SSF53335">
    <property type="entry name" value="S-adenosyl-L-methionine-dependent methyltransferases"/>
    <property type="match status" value="1"/>
</dbReference>
<evidence type="ECO:0000256" key="7">
    <source>
        <dbReference type="ARBA" id="ARBA00023128"/>
    </source>
</evidence>
<dbReference type="GO" id="GO:0002939">
    <property type="term" value="P:tRNA N1-guanine methylation"/>
    <property type="evidence" value="ECO:0007669"/>
    <property type="project" value="TreeGrafter"/>
</dbReference>
<evidence type="ECO:0000259" key="12">
    <source>
        <dbReference type="PROSITE" id="PS51684"/>
    </source>
</evidence>
<protein>
    <recommendedName>
        <fullName evidence="10">tRNA (guanine(37)-N1)-methyltransferase</fullName>
        <ecNumber evidence="10">2.1.1.228</ecNumber>
    </recommendedName>
    <alternativeName>
        <fullName evidence="10">M1G-methyltransferase</fullName>
    </alternativeName>
    <alternativeName>
        <fullName evidence="10">tRNA [GM37] methyltransferase</fullName>
    </alternativeName>
    <alternativeName>
        <fullName evidence="10">tRNA methyltransferase 5</fullName>
    </alternativeName>
</protein>
<feature type="binding site" evidence="10">
    <location>
        <position position="252"/>
    </location>
    <ligand>
        <name>S-adenosyl-L-methionine</name>
        <dbReference type="ChEBI" id="CHEBI:59789"/>
    </ligand>
</feature>
<sequence length="485" mass="55184">MSLASDTEDTSTKSVLSSPDSCSDMFRPPINRAMRVLDRSFFRKTVPLSAATVLETKNIFRIKNKLTKSNDILALLRLLPVRKLQTIRNEADKGRKCLLLREGIRADDVSTWSPTVKALVDAKSVEVNPFELQLDYDYWTYAEIISAILPEDDLSETPVGFSQVGHIAHLNLRDQYLPYRHLIAEILKDKNPSVRTVINKIDDVGATSEFRTFAFEVLAGENDTNVVAHEQGCEFSFDFAKVYWNSRLSTEHARLVGTFKEGEAVCDVMAGVGPFALPAGKKRVFVWANDLNPHGYERMVHGIKRNKVHGFVKAFNMNGRDFVKFATKQLYETEPAKVVLRLKTPRHTRQSPDRGSPPPQVYISPRTFDHYVMNLPASAITFLDSFIGVYAGQEQLFSPHTDRRLPLIHVYCFSTNSDDREFEKKEICERISKEIGFKITPEDCEGGTGHKEREVEIRSVRLVSPNKRMFCAKFRLPEEVAFKKE</sequence>
<comment type="caution">
    <text evidence="10">Lacks conserved residue(s) required for the propagation of feature annotation.</text>
</comment>
<dbReference type="PROSITE" id="PS51684">
    <property type="entry name" value="SAM_MT_TRM5_TYW2"/>
    <property type="match status" value="1"/>
</dbReference>
<keyword evidence="14" id="KW-1185">Reference proteome</keyword>
<dbReference type="InterPro" id="IPR029063">
    <property type="entry name" value="SAM-dependent_MTases_sf"/>
</dbReference>
<dbReference type="Pfam" id="PF02475">
    <property type="entry name" value="TRM5-TYW2_MTfase"/>
    <property type="match status" value="1"/>
</dbReference>
<evidence type="ECO:0000256" key="1">
    <source>
        <dbReference type="ARBA" id="ARBA00009775"/>
    </source>
</evidence>
<name>A0AAF0DHC6_9EURO</name>
<proteinExistence type="inferred from homology"/>
<feature type="domain" description="SAM-dependent methyltransferase TRM5/TYW2-type" evidence="12">
    <location>
        <begin position="161"/>
        <end position="478"/>
    </location>
</feature>
<keyword evidence="5 10" id="KW-0949">S-adenosyl-L-methionine</keyword>
<organism evidence="13 14">
    <name type="scientific">Emydomyces testavorans</name>
    <dbReference type="NCBI Taxonomy" id="2070801"/>
    <lineage>
        <taxon>Eukaryota</taxon>
        <taxon>Fungi</taxon>
        <taxon>Dikarya</taxon>
        <taxon>Ascomycota</taxon>
        <taxon>Pezizomycotina</taxon>
        <taxon>Eurotiomycetes</taxon>
        <taxon>Eurotiomycetidae</taxon>
        <taxon>Onygenales</taxon>
        <taxon>Nannizziopsiaceae</taxon>
        <taxon>Emydomyces</taxon>
    </lineage>
</organism>
<dbReference type="InterPro" id="IPR056744">
    <property type="entry name" value="TRM5/TYW2-like_N"/>
</dbReference>
<comment type="similarity">
    <text evidence="1">Belongs to the class I-like SAM-binding methyltransferase superfamily. TRM5/TYW2 family.</text>
</comment>
<evidence type="ECO:0000313" key="14">
    <source>
        <dbReference type="Proteomes" id="UP001219355"/>
    </source>
</evidence>
<evidence type="ECO:0000256" key="8">
    <source>
        <dbReference type="ARBA" id="ARBA00023242"/>
    </source>
</evidence>
<keyword evidence="6 10" id="KW-0819">tRNA processing</keyword>
<comment type="similarity">
    <text evidence="10">Belongs to the TRM5 / TYW2 family.</text>
</comment>
<evidence type="ECO:0000256" key="10">
    <source>
        <dbReference type="HAMAP-Rule" id="MF_03152"/>
    </source>
</evidence>
<dbReference type="Proteomes" id="UP001219355">
    <property type="component" value="Chromosome 2"/>
</dbReference>
<feature type="region of interest" description="Disordered" evidence="11">
    <location>
        <begin position="1"/>
        <end position="21"/>
    </location>
</feature>
<evidence type="ECO:0000256" key="5">
    <source>
        <dbReference type="ARBA" id="ARBA00022691"/>
    </source>
</evidence>
<evidence type="ECO:0000256" key="9">
    <source>
        <dbReference type="ARBA" id="ARBA00047783"/>
    </source>
</evidence>
<dbReference type="Pfam" id="PF25133">
    <property type="entry name" value="TYW2_N_2"/>
    <property type="match status" value="1"/>
</dbReference>
<reference evidence="13" key="1">
    <citation type="submission" date="2023-03" db="EMBL/GenBank/DDBJ databases">
        <title>Emydomyces testavorans Genome Sequence.</title>
        <authorList>
            <person name="Hoyer L."/>
        </authorList>
    </citation>
    <scope>NUCLEOTIDE SEQUENCE</scope>
    <source>
        <strain evidence="13">16-2883</strain>
    </source>
</reference>
<dbReference type="InterPro" id="IPR056743">
    <property type="entry name" value="TRM5-TYW2-like_MTfase"/>
</dbReference>
<keyword evidence="4 10" id="KW-0808">Transferase</keyword>
<comment type="catalytic activity">
    <reaction evidence="9 10">
        <text>guanosine(37) in tRNA + S-adenosyl-L-methionine = N(1)-methylguanosine(37) in tRNA + S-adenosyl-L-homocysteine + H(+)</text>
        <dbReference type="Rhea" id="RHEA:36899"/>
        <dbReference type="Rhea" id="RHEA-COMP:10145"/>
        <dbReference type="Rhea" id="RHEA-COMP:10147"/>
        <dbReference type="ChEBI" id="CHEBI:15378"/>
        <dbReference type="ChEBI" id="CHEBI:57856"/>
        <dbReference type="ChEBI" id="CHEBI:59789"/>
        <dbReference type="ChEBI" id="CHEBI:73542"/>
        <dbReference type="ChEBI" id="CHEBI:74269"/>
        <dbReference type="EC" id="2.1.1.228"/>
    </reaction>
</comment>
<comment type="subunit">
    <text evidence="10">Monomer.</text>
</comment>
<dbReference type="InterPro" id="IPR025792">
    <property type="entry name" value="tRNA_Gua_MeTrfase_euk"/>
</dbReference>
<dbReference type="EMBL" id="CP120628">
    <property type="protein sequence ID" value="WEW58592.1"/>
    <property type="molecule type" value="Genomic_DNA"/>
</dbReference>
<dbReference type="AlphaFoldDB" id="A0AAF0DHC6"/>
<keyword evidence="8 10" id="KW-0539">Nucleus</keyword>
<dbReference type="GO" id="GO:0005634">
    <property type="term" value="C:nucleus"/>
    <property type="evidence" value="ECO:0007669"/>
    <property type="project" value="UniProtKB-SubCell"/>
</dbReference>
<comment type="function">
    <text evidence="10">Specifically methylates the N1 position of guanosine-37 in various cytoplasmic and mitochondrial tRNAs. Methylation is not dependent on the nature of the nucleoside 5' of the target nucleoside. This is the first step in the biosynthesis of wybutosine (yW), a modified base adjacent to the anticodon of tRNAs and required for accurate decoding.</text>
</comment>
<dbReference type="PANTHER" id="PTHR23245:SF36">
    <property type="entry name" value="TRNA (GUANINE(37)-N1)-METHYLTRANSFERASE"/>
    <property type="match status" value="1"/>
</dbReference>
<dbReference type="EC" id="2.1.1.228" evidence="10"/>
<dbReference type="GO" id="GO:0070901">
    <property type="term" value="P:mitochondrial tRNA methylation"/>
    <property type="evidence" value="ECO:0007669"/>
    <property type="project" value="TreeGrafter"/>
</dbReference>
<feature type="compositionally biased region" description="Polar residues" evidence="11">
    <location>
        <begin position="12"/>
        <end position="21"/>
    </location>
</feature>
<evidence type="ECO:0000256" key="4">
    <source>
        <dbReference type="ARBA" id="ARBA00022679"/>
    </source>
</evidence>
<gene>
    <name evidence="10 13" type="primary">TRM5</name>
    <name evidence="13" type="ORF">PRK78_004060</name>
</gene>
<evidence type="ECO:0000256" key="6">
    <source>
        <dbReference type="ARBA" id="ARBA00022694"/>
    </source>
</evidence>
<dbReference type="HAMAP" id="MF_03152">
    <property type="entry name" value="TRM5"/>
    <property type="match status" value="1"/>
</dbReference>
<feature type="binding site" evidence="10">
    <location>
        <begin position="290"/>
        <end position="291"/>
    </location>
    <ligand>
        <name>S-adenosyl-L-methionine</name>
        <dbReference type="ChEBI" id="CHEBI:59789"/>
    </ligand>
</feature>
<dbReference type="Gene3D" id="3.30.300.110">
    <property type="entry name" value="Met-10+ protein-like domains"/>
    <property type="match status" value="1"/>
</dbReference>
<comment type="subcellular location">
    <subcellularLocation>
        <location evidence="10">Mitochondrion matrix</location>
    </subcellularLocation>
    <subcellularLocation>
        <location evidence="10">Nucleus</location>
    </subcellularLocation>
    <subcellularLocation>
        <location evidence="10">Cytoplasm</location>
    </subcellularLocation>
    <text evidence="10">Predominantly in the mitochondria and in the nucleus.</text>
</comment>